<gene>
    <name evidence="6" type="ORF">SAMN04488125_13123</name>
</gene>
<dbReference type="GO" id="GO:0000166">
    <property type="term" value="F:nucleotide binding"/>
    <property type="evidence" value="ECO:0007669"/>
    <property type="project" value="InterPro"/>
</dbReference>
<dbReference type="PANTHER" id="PTHR22604:SF105">
    <property type="entry name" value="TRANS-1,2-DIHYDROBENZENE-1,2-DIOL DEHYDROGENASE"/>
    <property type="match status" value="1"/>
</dbReference>
<feature type="region of interest" description="Disordered" evidence="3">
    <location>
        <begin position="356"/>
        <end position="396"/>
    </location>
</feature>
<dbReference type="SUPFAM" id="SSF55347">
    <property type="entry name" value="Glyceraldehyde-3-phosphate dehydrogenase-like, C-terminal domain"/>
    <property type="match status" value="1"/>
</dbReference>
<evidence type="ECO:0000256" key="2">
    <source>
        <dbReference type="ARBA" id="ARBA00023002"/>
    </source>
</evidence>
<evidence type="ECO:0000256" key="1">
    <source>
        <dbReference type="ARBA" id="ARBA00010928"/>
    </source>
</evidence>
<dbReference type="SUPFAM" id="SSF51735">
    <property type="entry name" value="NAD(P)-binding Rossmann-fold domains"/>
    <property type="match status" value="1"/>
</dbReference>
<evidence type="ECO:0000256" key="3">
    <source>
        <dbReference type="SAM" id="MobiDB-lite"/>
    </source>
</evidence>
<dbReference type="InterPro" id="IPR055170">
    <property type="entry name" value="GFO_IDH_MocA-like_dom"/>
</dbReference>
<evidence type="ECO:0000259" key="4">
    <source>
        <dbReference type="Pfam" id="PF01408"/>
    </source>
</evidence>
<sequence>MTADAPPDRPRFGVIGTGLMAASMMRTFARAGIPVVAVASRDGARARRFGKAFAVPDADGTLDRLLERRDVEAVYIANATVDHEATALAALEAGKAVLCEKPLALDAAGAARVAAAARRANRLCMEGLWTLFLPGHLRFLSLAEAGACGVPGHLCAEFGSAESATDRLLEPAAGGVLLDRSGYLLALALKALGPVERIDAQVALSPAGIDHHACLQLGHRAGGHSQLALSFKVQLANRARLSGPAGSLELGDRLPAAEWLALRRAGLPRTVRMEAASDPRGRLAGRLRTVPLLRRLHRSLPSGATEHLTYGPDPYLPEVRHFLHLLRTGAGESDVVPLALSLDILRIIDRARAVARSRTPPFEGRSRENRLPDELLPDDEHHVHPAGDRGARTARA</sequence>
<dbReference type="OrthoDB" id="9792935at2"/>
<keyword evidence="2" id="KW-0560">Oxidoreductase</keyword>
<protein>
    <submittedName>
        <fullName evidence="6">Predicted dehydrogenase</fullName>
    </submittedName>
</protein>
<dbReference type="Pfam" id="PF01408">
    <property type="entry name" value="GFO_IDH_MocA"/>
    <property type="match status" value="1"/>
</dbReference>
<dbReference type="Gene3D" id="3.40.50.720">
    <property type="entry name" value="NAD(P)-binding Rossmann-like Domain"/>
    <property type="match status" value="1"/>
</dbReference>
<dbReference type="STRING" id="414703.SAMN04488125_13123"/>
<feature type="domain" description="GFO/IDH/MocA-like oxidoreductase" evidence="5">
    <location>
        <begin position="142"/>
        <end position="249"/>
    </location>
</feature>
<name>A0A1I4LR62_9HYPH</name>
<dbReference type="Proteomes" id="UP000198804">
    <property type="component" value="Unassembled WGS sequence"/>
</dbReference>
<evidence type="ECO:0000313" key="6">
    <source>
        <dbReference type="EMBL" id="SFL93500.1"/>
    </source>
</evidence>
<keyword evidence="7" id="KW-1185">Reference proteome</keyword>
<comment type="similarity">
    <text evidence="1">Belongs to the Gfo/Idh/MocA family.</text>
</comment>
<dbReference type="EMBL" id="FOSV01000031">
    <property type="protein sequence ID" value="SFL93500.1"/>
    <property type="molecule type" value="Genomic_DNA"/>
</dbReference>
<evidence type="ECO:0000259" key="5">
    <source>
        <dbReference type="Pfam" id="PF22725"/>
    </source>
</evidence>
<dbReference type="RefSeq" id="WP_091951514.1">
    <property type="nucleotide sequence ID" value="NZ_FOSV01000031.1"/>
</dbReference>
<accession>A0A1I4LR62</accession>
<dbReference type="PANTHER" id="PTHR22604">
    <property type="entry name" value="OXIDOREDUCTASES"/>
    <property type="match status" value="1"/>
</dbReference>
<feature type="compositionally biased region" description="Basic and acidic residues" evidence="3">
    <location>
        <begin position="364"/>
        <end position="396"/>
    </location>
</feature>
<dbReference type="InterPro" id="IPR000683">
    <property type="entry name" value="Gfo/Idh/MocA-like_OxRdtase_N"/>
</dbReference>
<organism evidence="6 7">
    <name type="scientific">Methylorubrum salsuginis</name>
    <dbReference type="NCBI Taxonomy" id="414703"/>
    <lineage>
        <taxon>Bacteria</taxon>
        <taxon>Pseudomonadati</taxon>
        <taxon>Pseudomonadota</taxon>
        <taxon>Alphaproteobacteria</taxon>
        <taxon>Hyphomicrobiales</taxon>
        <taxon>Methylobacteriaceae</taxon>
        <taxon>Methylorubrum</taxon>
    </lineage>
</organism>
<dbReference type="Pfam" id="PF22725">
    <property type="entry name" value="GFO_IDH_MocA_C3"/>
    <property type="match status" value="1"/>
</dbReference>
<proteinExistence type="inferred from homology"/>
<dbReference type="GO" id="GO:0016491">
    <property type="term" value="F:oxidoreductase activity"/>
    <property type="evidence" value="ECO:0007669"/>
    <property type="project" value="UniProtKB-KW"/>
</dbReference>
<dbReference type="InterPro" id="IPR036291">
    <property type="entry name" value="NAD(P)-bd_dom_sf"/>
</dbReference>
<dbReference type="Gene3D" id="3.30.360.10">
    <property type="entry name" value="Dihydrodipicolinate Reductase, domain 2"/>
    <property type="match status" value="1"/>
</dbReference>
<dbReference type="AlphaFoldDB" id="A0A1I4LR62"/>
<feature type="domain" description="Gfo/Idh/MocA-like oxidoreductase N-terminal" evidence="4">
    <location>
        <begin position="11"/>
        <end position="127"/>
    </location>
</feature>
<evidence type="ECO:0000313" key="7">
    <source>
        <dbReference type="Proteomes" id="UP000198804"/>
    </source>
</evidence>
<reference evidence="7" key="1">
    <citation type="submission" date="2016-10" db="EMBL/GenBank/DDBJ databases">
        <authorList>
            <person name="Varghese N."/>
            <person name="Submissions S."/>
        </authorList>
    </citation>
    <scope>NUCLEOTIDE SEQUENCE [LARGE SCALE GENOMIC DNA]</scope>
    <source>
        <strain evidence="7">CGMCC 1.6474</strain>
    </source>
</reference>
<dbReference type="InterPro" id="IPR050984">
    <property type="entry name" value="Gfo/Idh/MocA_domain"/>
</dbReference>